<name>A0A840RQX5_9BURK</name>
<dbReference type="Proteomes" id="UP000571084">
    <property type="component" value="Unassembled WGS sequence"/>
</dbReference>
<gene>
    <name evidence="1" type="ORF">HNR39_000810</name>
</gene>
<dbReference type="EMBL" id="JACHHQ010000001">
    <property type="protein sequence ID" value="MBB5199000.1"/>
    <property type="molecule type" value="Genomic_DNA"/>
</dbReference>
<organism evidence="1 2">
    <name type="scientific">Glaciimonas immobilis</name>
    <dbReference type="NCBI Taxonomy" id="728004"/>
    <lineage>
        <taxon>Bacteria</taxon>
        <taxon>Pseudomonadati</taxon>
        <taxon>Pseudomonadota</taxon>
        <taxon>Betaproteobacteria</taxon>
        <taxon>Burkholderiales</taxon>
        <taxon>Oxalobacteraceae</taxon>
        <taxon>Glaciimonas</taxon>
    </lineage>
</organism>
<keyword evidence="2" id="KW-1185">Reference proteome</keyword>
<evidence type="ECO:0000313" key="1">
    <source>
        <dbReference type="EMBL" id="MBB5199000.1"/>
    </source>
</evidence>
<comment type="caution">
    <text evidence="1">The sequence shown here is derived from an EMBL/GenBank/DDBJ whole genome shotgun (WGS) entry which is preliminary data.</text>
</comment>
<accession>A0A840RQX5</accession>
<evidence type="ECO:0000313" key="2">
    <source>
        <dbReference type="Proteomes" id="UP000571084"/>
    </source>
</evidence>
<reference evidence="1 2" key="1">
    <citation type="submission" date="2020-08" db="EMBL/GenBank/DDBJ databases">
        <title>Genomic Encyclopedia of Type Strains, Phase IV (KMG-IV): sequencing the most valuable type-strain genomes for metagenomic binning, comparative biology and taxonomic classification.</title>
        <authorList>
            <person name="Goeker M."/>
        </authorList>
    </citation>
    <scope>NUCLEOTIDE SEQUENCE [LARGE SCALE GENOMIC DNA]</scope>
    <source>
        <strain evidence="1 2">DSM 23240</strain>
    </source>
</reference>
<proteinExistence type="predicted"/>
<dbReference type="AlphaFoldDB" id="A0A840RQX5"/>
<protein>
    <submittedName>
        <fullName evidence="1">Uncharacterized protein</fullName>
    </submittedName>
</protein>
<sequence length="33" mass="3660">MKWTKATFVANDTKIMDEPARGLKPMPSLTHSG</sequence>